<comment type="caution">
    <text evidence="2">The sequence shown here is derived from an EMBL/GenBank/DDBJ whole genome shotgun (WGS) entry which is preliminary data.</text>
</comment>
<name>A0A9N8HZ46_9STRA</name>
<feature type="compositionally biased region" description="Polar residues" evidence="1">
    <location>
        <begin position="141"/>
        <end position="158"/>
    </location>
</feature>
<gene>
    <name evidence="2" type="ORF">SEMRO_2170_G317410.1</name>
</gene>
<dbReference type="Proteomes" id="UP001153069">
    <property type="component" value="Unassembled WGS sequence"/>
</dbReference>
<proteinExistence type="predicted"/>
<protein>
    <submittedName>
        <fullName evidence="2">Uncharacterized protein</fullName>
    </submittedName>
</protein>
<accession>A0A9N8HZ46</accession>
<evidence type="ECO:0000313" key="2">
    <source>
        <dbReference type="EMBL" id="CAB9528193.1"/>
    </source>
</evidence>
<dbReference type="AlphaFoldDB" id="A0A9N8HZ46"/>
<feature type="region of interest" description="Disordered" evidence="1">
    <location>
        <begin position="15"/>
        <end position="84"/>
    </location>
</feature>
<evidence type="ECO:0000256" key="1">
    <source>
        <dbReference type="SAM" id="MobiDB-lite"/>
    </source>
</evidence>
<evidence type="ECO:0000313" key="3">
    <source>
        <dbReference type="Proteomes" id="UP001153069"/>
    </source>
</evidence>
<sequence>MDNDDLWLKQYQTDFKISANDDDSLNTQDTTGTNSVDAIHADTPPRMNQSNHTRKPRLRPAHNKQSRRKPKKIDPSPLPLPPVLVTTTTTPVVWDTSQAISATAGKQRVSPRPTTTRISSQLTTSDTNSVNLHDANDWPILNTTTTSAKGARQQLPSSNEEKQTADSITGNTDEWPSLQPSSSNQNAIAPTLRLLRLETPRAPMTTTMQYDGLLFVVRQQPSPSWNTQLMT</sequence>
<feature type="region of interest" description="Disordered" evidence="1">
    <location>
        <begin position="101"/>
        <end position="186"/>
    </location>
</feature>
<feature type="compositionally biased region" description="Polar residues" evidence="1">
    <location>
        <begin position="25"/>
        <end position="36"/>
    </location>
</feature>
<feature type="compositionally biased region" description="Polar residues" evidence="1">
    <location>
        <begin position="112"/>
        <end position="131"/>
    </location>
</feature>
<feature type="compositionally biased region" description="Polar residues" evidence="1">
    <location>
        <begin position="165"/>
        <end position="186"/>
    </location>
</feature>
<reference evidence="2" key="1">
    <citation type="submission" date="2020-06" db="EMBL/GenBank/DDBJ databases">
        <authorList>
            <consortium name="Plant Systems Biology data submission"/>
        </authorList>
    </citation>
    <scope>NUCLEOTIDE SEQUENCE</scope>
    <source>
        <strain evidence="2">D6</strain>
    </source>
</reference>
<dbReference type="EMBL" id="CAICTM010002168">
    <property type="protein sequence ID" value="CAB9528193.1"/>
    <property type="molecule type" value="Genomic_DNA"/>
</dbReference>
<organism evidence="2 3">
    <name type="scientific">Seminavis robusta</name>
    <dbReference type="NCBI Taxonomy" id="568900"/>
    <lineage>
        <taxon>Eukaryota</taxon>
        <taxon>Sar</taxon>
        <taxon>Stramenopiles</taxon>
        <taxon>Ochrophyta</taxon>
        <taxon>Bacillariophyta</taxon>
        <taxon>Bacillariophyceae</taxon>
        <taxon>Bacillariophycidae</taxon>
        <taxon>Naviculales</taxon>
        <taxon>Naviculaceae</taxon>
        <taxon>Seminavis</taxon>
    </lineage>
</organism>
<feature type="compositionally biased region" description="Basic residues" evidence="1">
    <location>
        <begin position="52"/>
        <end position="71"/>
    </location>
</feature>
<keyword evidence="3" id="KW-1185">Reference proteome</keyword>